<feature type="region of interest" description="Disordered" evidence="2">
    <location>
        <begin position="95"/>
        <end position="123"/>
    </location>
</feature>
<evidence type="ECO:0000313" key="3">
    <source>
        <dbReference type="EMBL" id="GEU50267.1"/>
    </source>
</evidence>
<feature type="region of interest" description="Disordered" evidence="2">
    <location>
        <begin position="28"/>
        <end position="48"/>
    </location>
</feature>
<comment type="caution">
    <text evidence="3">The sequence shown here is derived from an EMBL/GenBank/DDBJ whole genome shotgun (WGS) entry which is preliminary data.</text>
</comment>
<reference evidence="3" key="1">
    <citation type="journal article" date="2019" name="Sci. Rep.">
        <title>Draft genome of Tanacetum cinerariifolium, the natural source of mosquito coil.</title>
        <authorList>
            <person name="Yamashiro T."/>
            <person name="Shiraishi A."/>
            <person name="Satake H."/>
            <person name="Nakayama K."/>
        </authorList>
    </citation>
    <scope>NUCLEOTIDE SEQUENCE</scope>
</reference>
<dbReference type="InterPro" id="IPR025527">
    <property type="entry name" value="HUWE1/Rev1_UBM"/>
</dbReference>
<protein>
    <submittedName>
        <fullName evidence="3">E3 ubiquitin-protein ligase UPL2-like</fullName>
    </submittedName>
</protein>
<dbReference type="Pfam" id="PF14377">
    <property type="entry name" value="UBM"/>
    <property type="match status" value="2"/>
</dbReference>
<dbReference type="GO" id="GO:0016740">
    <property type="term" value="F:transferase activity"/>
    <property type="evidence" value="ECO:0007669"/>
    <property type="project" value="UniProtKB-KW"/>
</dbReference>
<evidence type="ECO:0000256" key="1">
    <source>
        <dbReference type="ARBA" id="ARBA00022679"/>
    </source>
</evidence>
<organism evidence="3">
    <name type="scientific">Tanacetum cinerariifolium</name>
    <name type="common">Dalmatian daisy</name>
    <name type="synonym">Chrysanthemum cinerariifolium</name>
    <dbReference type="NCBI Taxonomy" id="118510"/>
    <lineage>
        <taxon>Eukaryota</taxon>
        <taxon>Viridiplantae</taxon>
        <taxon>Streptophyta</taxon>
        <taxon>Embryophyta</taxon>
        <taxon>Tracheophyta</taxon>
        <taxon>Spermatophyta</taxon>
        <taxon>Magnoliopsida</taxon>
        <taxon>eudicotyledons</taxon>
        <taxon>Gunneridae</taxon>
        <taxon>Pentapetalae</taxon>
        <taxon>asterids</taxon>
        <taxon>campanulids</taxon>
        <taxon>Asterales</taxon>
        <taxon>Asteraceae</taxon>
        <taxon>Asteroideae</taxon>
        <taxon>Anthemideae</taxon>
        <taxon>Anthemidinae</taxon>
        <taxon>Tanacetum</taxon>
    </lineage>
</organism>
<evidence type="ECO:0000256" key="2">
    <source>
        <dbReference type="SAM" id="MobiDB-lite"/>
    </source>
</evidence>
<keyword evidence="1" id="KW-0808">Transferase</keyword>
<name>A0A6L2KNG7_TANCI</name>
<dbReference type="AlphaFoldDB" id="A0A6L2KNG7"/>
<dbReference type="EMBL" id="BKCJ010002689">
    <property type="protein sequence ID" value="GEU50267.1"/>
    <property type="molecule type" value="Genomic_DNA"/>
</dbReference>
<sequence>MLKLKTSLVSSKELAGRVLETTAYTNGDRYHADTHDSGNTPTIDESQGGRVRMPQCVDMHFEQNYGVACDVEAVSQESRGSGATLGESLRSLDVDIGSADGQDDGGERQGPRRINASLGYTSDEPRDGVAGSALIDTAFLDALPEKLRAEVLSGLQGQVAQPLNIDPQNDGDIDPEFLAALPPAIRVDVLAQQQAQGVYRSCELEGQTAEMDTVSINATFPDLRGCLDLIINNQIFSCNKRVRPAVEGRRTVWLTQDVGASTTTVDHSNAKLLDVYRVTDMRSNEKLLDGKFEFQLRLQEFIEMGSGANKLPAVKPPHGVSAAKQIEVNDEPVKTKLASFIMGQRRLRIVLLGMHGYFKNSNQGTAHPKVSYAMPQIYKLYCPKCGHPVDGHYCQGCALLQKKFKEDMFTSCVENGILQDPFKPSNDNTNVVNALRESFVVNQDPGKNSSQSPPQINHHCCYSCGDSLEGIFCHKCTCELCGNGAHYGYNCLPKVLIVPNPEPFNNQTSKKFPPTMPSFDSTCYSENRNSFTYDSTSNLVHDSPNIRACCDDDDDDYTFAITPNEPNNSLSMGDEHLDTILATELDEFIKSSVENLVPNLSESEGEHECDVPTCEVFTTFFNILFDADYDFYYVDDQSFSDEDIPKKIYSNPLFDEEILSMKIDPHQFNAESDLIESLLNHDSSIISFSSKIDSLFDEFADELTLLKSISPGVNEIDCDPEEETHFIKRLLYDNSSSRPSEEFISENFDTAVESFSPSPILVEDSDSLMKEIDLSFTLDDPMPPGIEEDDYDSEKDILILEEFLSNDSLSLPENESFHFDIHSSSRPPAKRPNGNTGILNVKMMGDISEHEVPMPKLMSTQSILDPNQEKSPELLPHLGHETF</sequence>
<accession>A0A6L2KNG7</accession>
<proteinExistence type="predicted"/>
<gene>
    <name evidence="3" type="ORF">Tci_022245</name>
</gene>